<feature type="signal peptide" evidence="2">
    <location>
        <begin position="1"/>
        <end position="17"/>
    </location>
</feature>
<feature type="chain" id="PRO_5026977172" evidence="2">
    <location>
        <begin position="18"/>
        <end position="203"/>
    </location>
</feature>
<dbReference type="EMBL" id="WNKS01000007">
    <property type="protein sequence ID" value="MTV31343.1"/>
    <property type="molecule type" value="Genomic_DNA"/>
</dbReference>
<name>A0A6N8DQ70_RHOAC</name>
<protein>
    <submittedName>
        <fullName evidence="4">Outer membrane beta-barrel protein</fullName>
    </submittedName>
</protein>
<gene>
    <name evidence="4" type="ORF">GJ654_10095</name>
</gene>
<dbReference type="Pfam" id="PF13505">
    <property type="entry name" value="OMP_b-brl"/>
    <property type="match status" value="1"/>
</dbReference>
<dbReference type="RefSeq" id="WP_155446032.1">
    <property type="nucleotide sequence ID" value="NZ_JAOQNR010000010.1"/>
</dbReference>
<dbReference type="OrthoDB" id="268975at2"/>
<keyword evidence="1 2" id="KW-0732">Signal</keyword>
<evidence type="ECO:0000313" key="5">
    <source>
        <dbReference type="Proteomes" id="UP000439113"/>
    </source>
</evidence>
<feature type="domain" description="Outer membrane protein beta-barrel" evidence="3">
    <location>
        <begin position="5"/>
        <end position="186"/>
    </location>
</feature>
<dbReference type="Gene3D" id="2.40.160.20">
    <property type="match status" value="1"/>
</dbReference>
<dbReference type="InterPro" id="IPR011250">
    <property type="entry name" value="OMP/PagP_B-barrel"/>
</dbReference>
<dbReference type="InterPro" id="IPR027385">
    <property type="entry name" value="Beta-barrel_OMP"/>
</dbReference>
<accession>A0A6N8DQ70</accession>
<evidence type="ECO:0000256" key="1">
    <source>
        <dbReference type="ARBA" id="ARBA00022729"/>
    </source>
</evidence>
<organism evidence="4 5">
    <name type="scientific">Rhodoblastus acidophilus</name>
    <name type="common">Rhodopseudomonas acidophila</name>
    <dbReference type="NCBI Taxonomy" id="1074"/>
    <lineage>
        <taxon>Bacteria</taxon>
        <taxon>Pseudomonadati</taxon>
        <taxon>Pseudomonadota</taxon>
        <taxon>Alphaproteobacteria</taxon>
        <taxon>Hyphomicrobiales</taxon>
        <taxon>Rhodoblastaceae</taxon>
        <taxon>Rhodoblastus</taxon>
    </lineage>
</organism>
<dbReference type="AlphaFoldDB" id="A0A6N8DQ70"/>
<dbReference type="Proteomes" id="UP000439113">
    <property type="component" value="Unassembled WGS sequence"/>
</dbReference>
<sequence>MKYLAPLVALLCAPAQAQEFLPFFANDATLSVKAPWNTRDDESRRWEGLTMGTEVFAGSGLGKGGRGGFGGAFNVGYSKEFSNNVVVGVGATAGYAPSFSTYWPRGYNFGLANVTVGYDMGRFMPYVTVGLGTANANPYGAGWQGLDSVNGLFGSNNATLATVGAGFTYEVNEHLRIGAEFNAVQVRGAGFGPAMIPIPGPLP</sequence>
<proteinExistence type="predicted"/>
<comment type="caution">
    <text evidence="4">The sequence shown here is derived from an EMBL/GenBank/DDBJ whole genome shotgun (WGS) entry which is preliminary data.</text>
</comment>
<dbReference type="SUPFAM" id="SSF56925">
    <property type="entry name" value="OMPA-like"/>
    <property type="match status" value="1"/>
</dbReference>
<evidence type="ECO:0000256" key="2">
    <source>
        <dbReference type="SAM" id="SignalP"/>
    </source>
</evidence>
<reference evidence="4 5" key="1">
    <citation type="submission" date="2019-11" db="EMBL/GenBank/DDBJ databases">
        <title>Whole-genome sequence of a Rhodoblastus acidophilus DSM 142.</title>
        <authorList>
            <person name="Kyndt J.A."/>
            <person name="Meyer T.E."/>
        </authorList>
    </citation>
    <scope>NUCLEOTIDE SEQUENCE [LARGE SCALE GENOMIC DNA]</scope>
    <source>
        <strain evidence="4 5">DSM 142</strain>
    </source>
</reference>
<evidence type="ECO:0000259" key="3">
    <source>
        <dbReference type="Pfam" id="PF13505"/>
    </source>
</evidence>
<evidence type="ECO:0000313" key="4">
    <source>
        <dbReference type="EMBL" id="MTV31343.1"/>
    </source>
</evidence>